<dbReference type="AlphaFoldDB" id="A0A6V7WWE0"/>
<accession>A0A6V7WWE0</accession>
<organism evidence="1 2">
    <name type="scientific">Meloidogyne enterolobii</name>
    <name type="common">Root-knot nematode worm</name>
    <name type="synonym">Meloidogyne mayaguensis</name>
    <dbReference type="NCBI Taxonomy" id="390850"/>
    <lineage>
        <taxon>Eukaryota</taxon>
        <taxon>Metazoa</taxon>
        <taxon>Ecdysozoa</taxon>
        <taxon>Nematoda</taxon>
        <taxon>Chromadorea</taxon>
        <taxon>Rhabditida</taxon>
        <taxon>Tylenchina</taxon>
        <taxon>Tylenchomorpha</taxon>
        <taxon>Tylenchoidea</taxon>
        <taxon>Meloidogynidae</taxon>
        <taxon>Meloidogyninae</taxon>
        <taxon>Meloidogyne</taxon>
    </lineage>
</organism>
<dbReference type="Proteomes" id="UP000580250">
    <property type="component" value="Unassembled WGS sequence"/>
</dbReference>
<sequence length="101" mass="11550">MLKNWQVRVRGKERPVRKNRGRRVSFGIIHSIPNTNSSNTAGASSPLLMNISSNFSLSKEIKCEERNEENNHDEENPKSALVENIVDEMLQKAIDQVFIKE</sequence>
<gene>
    <name evidence="1" type="ORF">MENT_LOCUS44086</name>
</gene>
<reference evidence="1 2" key="1">
    <citation type="submission" date="2020-08" db="EMBL/GenBank/DDBJ databases">
        <authorList>
            <person name="Koutsovoulos G."/>
            <person name="Danchin GJ E."/>
        </authorList>
    </citation>
    <scope>NUCLEOTIDE SEQUENCE [LARGE SCALE GENOMIC DNA]</scope>
</reference>
<protein>
    <submittedName>
        <fullName evidence="1">Uncharacterized protein</fullName>
    </submittedName>
</protein>
<name>A0A6V7WWE0_MELEN</name>
<proteinExistence type="predicted"/>
<comment type="caution">
    <text evidence="1">The sequence shown here is derived from an EMBL/GenBank/DDBJ whole genome shotgun (WGS) entry which is preliminary data.</text>
</comment>
<evidence type="ECO:0000313" key="1">
    <source>
        <dbReference type="EMBL" id="CAD2191263.1"/>
    </source>
</evidence>
<evidence type="ECO:0000313" key="2">
    <source>
        <dbReference type="Proteomes" id="UP000580250"/>
    </source>
</evidence>
<dbReference type="EMBL" id="CAJEWN010000867">
    <property type="protein sequence ID" value="CAD2191263.1"/>
    <property type="molecule type" value="Genomic_DNA"/>
</dbReference>